<dbReference type="PANTHER" id="PTHR12409:SF0">
    <property type="entry name" value="PREFOLDIN SUBUNIT 3"/>
    <property type="match status" value="1"/>
</dbReference>
<dbReference type="Pfam" id="PF02996">
    <property type="entry name" value="Prefoldin"/>
    <property type="match status" value="1"/>
</dbReference>
<organism evidence="4 5">
    <name type="scientific">Aduncisulcus paluster</name>
    <dbReference type="NCBI Taxonomy" id="2918883"/>
    <lineage>
        <taxon>Eukaryota</taxon>
        <taxon>Metamonada</taxon>
        <taxon>Carpediemonas-like organisms</taxon>
        <taxon>Aduncisulcus</taxon>
    </lineage>
</organism>
<dbReference type="PANTHER" id="PTHR12409">
    <property type="entry name" value="PREFOLDIN SUBUNIT 3"/>
    <property type="match status" value="1"/>
</dbReference>
<dbReference type="InterPro" id="IPR016655">
    <property type="entry name" value="PFD3"/>
</dbReference>
<dbReference type="InterPro" id="IPR009053">
    <property type="entry name" value="Prefoldin"/>
</dbReference>
<evidence type="ECO:0000313" key="5">
    <source>
        <dbReference type="Proteomes" id="UP001057375"/>
    </source>
</evidence>
<comment type="caution">
    <text evidence="4">The sequence shown here is derived from an EMBL/GenBank/DDBJ whole genome shotgun (WGS) entry which is preliminary data.</text>
</comment>
<sequence length="180" mass="20526">MEERTKGGIPKAVFIENVERWVKQFSGEEEASKTLQDLYSKYTEHEEELKKQRNALTLRIPILEDDLKALLYMKRTKESGKELKTMFELNDGVYAEGIATHLDSAVIMLGAGTLVDFDIDEGIVMMKKHIAKAQGSIDKLDETLEFLKAQRTTTEVNISRLFNYGTHKRREEKAAEEAGI</sequence>
<evidence type="ECO:0000256" key="3">
    <source>
        <dbReference type="SAM" id="Coils"/>
    </source>
</evidence>
<gene>
    <name evidence="4" type="ORF">ADUPG1_008358</name>
</gene>
<evidence type="ECO:0000256" key="1">
    <source>
        <dbReference type="ARBA" id="ARBA00010048"/>
    </source>
</evidence>
<dbReference type="Proteomes" id="UP001057375">
    <property type="component" value="Unassembled WGS sequence"/>
</dbReference>
<feature type="coiled-coil region" evidence="3">
    <location>
        <begin position="130"/>
        <end position="157"/>
    </location>
</feature>
<dbReference type="Gene3D" id="1.10.287.370">
    <property type="match status" value="1"/>
</dbReference>
<accession>A0ABQ5KRN7</accession>
<comment type="similarity">
    <text evidence="1">Belongs to the prefoldin subunit alpha family.</text>
</comment>
<keyword evidence="3" id="KW-0175">Coiled coil</keyword>
<reference evidence="4" key="1">
    <citation type="submission" date="2022-03" db="EMBL/GenBank/DDBJ databases">
        <title>Draft genome sequence of Aduncisulcus paluster, a free-living microaerophilic Fornicata.</title>
        <authorList>
            <person name="Yuyama I."/>
            <person name="Kume K."/>
            <person name="Tamura T."/>
            <person name="Inagaki Y."/>
            <person name="Hashimoto T."/>
        </authorList>
    </citation>
    <scope>NUCLEOTIDE SEQUENCE</scope>
    <source>
        <strain evidence="4">NY0171</strain>
    </source>
</reference>
<evidence type="ECO:0000256" key="2">
    <source>
        <dbReference type="ARBA" id="ARBA00023186"/>
    </source>
</evidence>
<dbReference type="EMBL" id="BQXS01010929">
    <property type="protein sequence ID" value="GKT35138.1"/>
    <property type="molecule type" value="Genomic_DNA"/>
</dbReference>
<feature type="coiled-coil region" evidence="3">
    <location>
        <begin position="28"/>
        <end position="55"/>
    </location>
</feature>
<dbReference type="SUPFAM" id="SSF46579">
    <property type="entry name" value="Prefoldin"/>
    <property type="match status" value="1"/>
</dbReference>
<keyword evidence="2" id="KW-0143">Chaperone</keyword>
<proteinExistence type="inferred from homology"/>
<dbReference type="InterPro" id="IPR004127">
    <property type="entry name" value="Prefoldin_subunit_alpha"/>
</dbReference>
<protein>
    <submittedName>
        <fullName evidence="4">Multi-domain containing protein</fullName>
    </submittedName>
</protein>
<name>A0ABQ5KRN7_9EUKA</name>
<keyword evidence="5" id="KW-1185">Reference proteome</keyword>
<dbReference type="CDD" id="cd23156">
    <property type="entry name" value="Prefoldin_3"/>
    <property type="match status" value="1"/>
</dbReference>
<evidence type="ECO:0000313" key="4">
    <source>
        <dbReference type="EMBL" id="GKT35138.1"/>
    </source>
</evidence>